<comment type="caution">
    <text evidence="1">The sequence shown here is derived from an EMBL/GenBank/DDBJ whole genome shotgun (WGS) entry which is preliminary data.</text>
</comment>
<evidence type="ECO:0000313" key="1">
    <source>
        <dbReference type="EMBL" id="CAI4013183.1"/>
    </source>
</evidence>
<evidence type="ECO:0000313" key="2">
    <source>
        <dbReference type="EMBL" id="CAL4800495.1"/>
    </source>
</evidence>
<gene>
    <name evidence="1" type="ORF">C1SCF055_LOCUS38179</name>
</gene>
<proteinExistence type="predicted"/>
<feature type="non-terminal residue" evidence="1">
    <location>
        <position position="1"/>
    </location>
</feature>
<dbReference type="EMBL" id="CAMXCT020005753">
    <property type="protein sequence ID" value="CAL1166558.1"/>
    <property type="molecule type" value="Genomic_DNA"/>
</dbReference>
<evidence type="ECO:0000313" key="3">
    <source>
        <dbReference type="Proteomes" id="UP001152797"/>
    </source>
</evidence>
<dbReference type="AlphaFoldDB" id="A0A9P1GHA9"/>
<accession>A0A9P1GHA9</accession>
<protein>
    <submittedName>
        <fullName evidence="2">Phospholipase B-like protein B</fullName>
    </submittedName>
</protein>
<dbReference type="EMBL" id="CAMXCT030005753">
    <property type="protein sequence ID" value="CAL4800495.1"/>
    <property type="molecule type" value="Genomic_DNA"/>
</dbReference>
<sequence length="291" mass="33289">MVDEMVTGFRIQYNTNANMLAGINPNLVHVDGGAELSIYGDFPGDDLWCGFEGVLEVDRARRISPMELRCFSPSRTVGFGRVFLMHEDAFGELTVRHQGMLELEYVEPLDLFEVHPREVVDGHSTRLRVLGSHFRPVAELRCGFASRQKRRNFLTHQIPTWTWPGRVRCSTSLAARARRSFVMFSAHPVEPLERQDPFVCVSYMPDGTWVYHVVEDSGITAMPFIPRFDDALVAEFIEDEAFTLEGRMNVFAGLHMGYDRGDLLFLKDVGNLTEWAEDRAMKFYTPQTTRQ</sequence>
<dbReference type="EMBL" id="CAMXCT010005753">
    <property type="protein sequence ID" value="CAI4013183.1"/>
    <property type="molecule type" value="Genomic_DNA"/>
</dbReference>
<name>A0A9P1GHA9_9DINO</name>
<dbReference type="Proteomes" id="UP001152797">
    <property type="component" value="Unassembled WGS sequence"/>
</dbReference>
<reference evidence="1" key="1">
    <citation type="submission" date="2022-10" db="EMBL/GenBank/DDBJ databases">
        <authorList>
            <person name="Chen Y."/>
            <person name="Dougan E. K."/>
            <person name="Chan C."/>
            <person name="Rhodes N."/>
            <person name="Thang M."/>
        </authorList>
    </citation>
    <scope>NUCLEOTIDE SEQUENCE</scope>
</reference>
<organism evidence="1">
    <name type="scientific">Cladocopium goreaui</name>
    <dbReference type="NCBI Taxonomy" id="2562237"/>
    <lineage>
        <taxon>Eukaryota</taxon>
        <taxon>Sar</taxon>
        <taxon>Alveolata</taxon>
        <taxon>Dinophyceae</taxon>
        <taxon>Suessiales</taxon>
        <taxon>Symbiodiniaceae</taxon>
        <taxon>Cladocopium</taxon>
    </lineage>
</organism>
<keyword evidence="3" id="KW-1185">Reference proteome</keyword>
<dbReference type="OrthoDB" id="443524at2759"/>
<reference evidence="2 3" key="2">
    <citation type="submission" date="2024-05" db="EMBL/GenBank/DDBJ databases">
        <authorList>
            <person name="Chen Y."/>
            <person name="Shah S."/>
            <person name="Dougan E. K."/>
            <person name="Thang M."/>
            <person name="Chan C."/>
        </authorList>
    </citation>
    <scope>NUCLEOTIDE SEQUENCE [LARGE SCALE GENOMIC DNA]</scope>
</reference>